<dbReference type="Proteomes" id="UP000035170">
    <property type="component" value="Unassembled WGS sequence"/>
</dbReference>
<dbReference type="InterPro" id="IPR010877">
    <property type="entry name" value="Phage_Mu_Gp46"/>
</dbReference>
<dbReference type="Pfam" id="PF07409">
    <property type="entry name" value="GP46"/>
    <property type="match status" value="1"/>
</dbReference>
<comment type="caution">
    <text evidence="1">The sequence shown here is derived from an EMBL/GenBank/DDBJ whole genome shotgun (WGS) entry which is preliminary data.</text>
</comment>
<name>A0A0H2M1V9_VARPD</name>
<protein>
    <submittedName>
        <fullName evidence="1">Phage protein GP46</fullName>
    </submittedName>
</protein>
<proteinExistence type="predicted"/>
<keyword evidence="2" id="KW-1185">Reference proteome</keyword>
<evidence type="ECO:0000313" key="1">
    <source>
        <dbReference type="EMBL" id="KLN54737.1"/>
    </source>
</evidence>
<gene>
    <name evidence="1" type="ORF">VPARA_40410</name>
</gene>
<organism evidence="1 2">
    <name type="scientific">Variovorax paradoxus</name>
    <dbReference type="NCBI Taxonomy" id="34073"/>
    <lineage>
        <taxon>Bacteria</taxon>
        <taxon>Pseudomonadati</taxon>
        <taxon>Pseudomonadota</taxon>
        <taxon>Betaproteobacteria</taxon>
        <taxon>Burkholderiales</taxon>
        <taxon>Comamonadaceae</taxon>
        <taxon>Variovorax</taxon>
    </lineage>
</organism>
<dbReference type="AlphaFoldDB" id="A0A0H2M1V9"/>
<evidence type="ECO:0000313" key="2">
    <source>
        <dbReference type="Proteomes" id="UP000035170"/>
    </source>
</evidence>
<dbReference type="EMBL" id="JZWI01000021">
    <property type="protein sequence ID" value="KLN54737.1"/>
    <property type="molecule type" value="Genomic_DNA"/>
</dbReference>
<reference evidence="1 2" key="1">
    <citation type="submission" date="2015-03" db="EMBL/GenBank/DDBJ databases">
        <title>Genome sequence of Variovorax paradoxus TBEA6.</title>
        <authorList>
            <person name="Poehlein A."/>
            <person name="Schuldes J."/>
            <person name="Wuebbeler J.H."/>
            <person name="Hiessl S."/>
            <person name="Steinbuechel A."/>
            <person name="Daniel R."/>
        </authorList>
    </citation>
    <scope>NUCLEOTIDE SEQUENCE [LARGE SCALE GENOMIC DNA]</scope>
    <source>
        <strain evidence="1 2">TBEA6</strain>
    </source>
</reference>
<sequence length="194" mass="21428">MFDVATRPQPALSASAVLRVPFDWRLTAPGPAQSFSFTDYSSGVPVVLDAEVLQVYALELEDTLSTAVILSLFSDRRAGPDDVLPLHQQDRRGWVGDEFMGDGFDSRVDPIGSLLWLCYVTKTVTDVLERARFAVQEALAWMIRDGIASRVEVTTEWAGPQLSRLAVRPTIYKPGQVEPVYDVLWATSLRKGGA</sequence>
<dbReference type="PATRIC" id="fig|34073.19.peg.4137"/>
<accession>A0A0H2M1V9</accession>